<evidence type="ECO:0000256" key="1">
    <source>
        <dbReference type="ARBA" id="ARBA00022723"/>
    </source>
</evidence>
<keyword evidence="1" id="KW-0479">Metal-binding</keyword>
<dbReference type="OrthoDB" id="1930084at2759"/>
<dbReference type="EMBL" id="GL877411">
    <property type="protein sequence ID" value="ELA47814.1"/>
    <property type="molecule type" value="Genomic_DNA"/>
</dbReference>
<dbReference type="InterPro" id="IPR006186">
    <property type="entry name" value="Ser/Thr-sp_prot-phosphatase"/>
</dbReference>
<keyword evidence="2 5" id="KW-0378">Hydrolase</keyword>
<dbReference type="AlphaFoldDB" id="L2GW07"/>
<reference evidence="8" key="1">
    <citation type="submission" date="2011-03" db="EMBL/GenBank/DDBJ databases">
        <title>The genome sequence of Vavraia culicis strain floridensis.</title>
        <authorList>
            <consortium name="The Broad Institute Genome Sequencing Platform"/>
            <person name="Cuomo C."/>
            <person name="Becnel J."/>
            <person name="Sanscrainte N."/>
            <person name="Young S.K."/>
            <person name="Zeng Q."/>
            <person name="Gargeya S."/>
            <person name="Fitzgerald M."/>
            <person name="Haas B."/>
            <person name="Abouelleil A."/>
            <person name="Alvarado L."/>
            <person name="Arachchi H.M."/>
            <person name="Berlin A."/>
            <person name="Chapman S.B."/>
            <person name="Gearin G."/>
            <person name="Goldberg J."/>
            <person name="Griggs A."/>
            <person name="Gujja S."/>
            <person name="Hansen M."/>
            <person name="Heiman D."/>
            <person name="Howarth C."/>
            <person name="Larimer J."/>
            <person name="Lui A."/>
            <person name="MacDonald P.J.P."/>
            <person name="McCowen C."/>
            <person name="Montmayeur A."/>
            <person name="Murphy C."/>
            <person name="Neiman D."/>
            <person name="Pearson M."/>
            <person name="Priest M."/>
            <person name="Roberts A."/>
            <person name="Saif S."/>
            <person name="Shea T."/>
            <person name="Sisk P."/>
            <person name="Stolte C."/>
            <person name="Sykes S."/>
            <person name="Wortman J."/>
            <person name="Nusbaum C."/>
            <person name="Birren B."/>
        </authorList>
    </citation>
    <scope>NUCLEOTIDE SEQUENCE [LARGE SCALE GENOMIC DNA]</scope>
    <source>
        <strain evidence="8">floridensis</strain>
    </source>
</reference>
<gene>
    <name evidence="7" type="ORF">VCUG_00656</name>
</gene>
<dbReference type="InterPro" id="IPR047129">
    <property type="entry name" value="PPA2-like"/>
</dbReference>
<evidence type="ECO:0000256" key="2">
    <source>
        <dbReference type="ARBA" id="ARBA00022801"/>
    </source>
</evidence>
<dbReference type="SUPFAM" id="SSF56300">
    <property type="entry name" value="Metallo-dependent phosphatases"/>
    <property type="match status" value="1"/>
</dbReference>
<comment type="similarity">
    <text evidence="5">Belongs to the PPP phosphatase family.</text>
</comment>
<sequence>MDVLESKILNGQILSAQEIDHLCTKAISILVNEPNIPSKSSPITIVGDIHGQFFDLLNIFKKFGSPKHTRYVFLGDYVDRGVHSVETLSLLLIYKVMYPDNMTILRGNHESNKISSIYGFSDEVRKKYGDLAVYRAFCEVFEYLVLGCIVDGRLFCVHGGISSSIINLDDFIKMPRFYKAPEKSKIGDLLWSDPSQQPGFTTNVRGTGCAYGNDVVIKFLMVNQLQKIIRSHQLVMEGYKFNFKDESVATVWSAPNYCYRCGNIASVLMVDGEVRKENFKLFVAVDDQAPGYDLKSLFFR</sequence>
<dbReference type="GO" id="GO:0004722">
    <property type="term" value="F:protein serine/threonine phosphatase activity"/>
    <property type="evidence" value="ECO:0007669"/>
    <property type="project" value="UniProtKB-EC"/>
</dbReference>
<accession>L2GW07</accession>
<dbReference type="VEuPathDB" id="MicrosporidiaDB:VCUG_00656"/>
<dbReference type="OMA" id="KIGGYPP"/>
<evidence type="ECO:0000256" key="5">
    <source>
        <dbReference type="RuleBase" id="RU004273"/>
    </source>
</evidence>
<dbReference type="InterPro" id="IPR004843">
    <property type="entry name" value="Calcineurin-like_PHP"/>
</dbReference>
<evidence type="ECO:0000259" key="6">
    <source>
        <dbReference type="PROSITE" id="PS00125"/>
    </source>
</evidence>
<dbReference type="InterPro" id="IPR029052">
    <property type="entry name" value="Metallo-depent_PP-like"/>
</dbReference>
<protein>
    <recommendedName>
        <fullName evidence="5">Serine/threonine-protein phosphatase</fullName>
        <ecNumber evidence="5">3.1.3.16</ecNumber>
    </recommendedName>
</protein>
<proteinExistence type="inferred from homology"/>
<dbReference type="PROSITE" id="PS00125">
    <property type="entry name" value="SER_THR_PHOSPHATASE"/>
    <property type="match status" value="1"/>
</dbReference>
<dbReference type="EC" id="3.1.3.16" evidence="5"/>
<comment type="catalytic activity">
    <reaction evidence="4 5">
        <text>O-phospho-L-threonyl-[protein] + H2O = L-threonyl-[protein] + phosphate</text>
        <dbReference type="Rhea" id="RHEA:47004"/>
        <dbReference type="Rhea" id="RHEA-COMP:11060"/>
        <dbReference type="Rhea" id="RHEA-COMP:11605"/>
        <dbReference type="ChEBI" id="CHEBI:15377"/>
        <dbReference type="ChEBI" id="CHEBI:30013"/>
        <dbReference type="ChEBI" id="CHEBI:43474"/>
        <dbReference type="ChEBI" id="CHEBI:61977"/>
        <dbReference type="EC" id="3.1.3.16"/>
    </reaction>
</comment>
<dbReference type="STRING" id="948595.L2GW07"/>
<dbReference type="SMART" id="SM00156">
    <property type="entry name" value="PP2Ac"/>
    <property type="match status" value="1"/>
</dbReference>
<evidence type="ECO:0000313" key="8">
    <source>
        <dbReference type="Proteomes" id="UP000011081"/>
    </source>
</evidence>
<dbReference type="RefSeq" id="XP_008073677.1">
    <property type="nucleotide sequence ID" value="XM_008075486.1"/>
</dbReference>
<dbReference type="GeneID" id="19878541"/>
<dbReference type="InParanoid" id="L2GW07"/>
<dbReference type="PRINTS" id="PR00114">
    <property type="entry name" value="STPHPHTASE"/>
</dbReference>
<dbReference type="HOGENOM" id="CLU_004962_8_1_1"/>
<organism evidence="7 8">
    <name type="scientific">Vavraia culicis (isolate floridensis)</name>
    <name type="common">Microsporidian parasite</name>
    <dbReference type="NCBI Taxonomy" id="948595"/>
    <lineage>
        <taxon>Eukaryota</taxon>
        <taxon>Fungi</taxon>
        <taxon>Fungi incertae sedis</taxon>
        <taxon>Microsporidia</taxon>
        <taxon>Pleistophoridae</taxon>
        <taxon>Vavraia</taxon>
    </lineage>
</organism>
<dbReference type="GO" id="GO:0046872">
    <property type="term" value="F:metal ion binding"/>
    <property type="evidence" value="ECO:0007669"/>
    <property type="project" value="UniProtKB-KW"/>
</dbReference>
<feature type="domain" description="Serine/threonine specific protein phosphatases" evidence="6">
    <location>
        <begin position="105"/>
        <end position="110"/>
    </location>
</feature>
<evidence type="ECO:0000256" key="4">
    <source>
        <dbReference type="ARBA" id="ARBA00048336"/>
    </source>
</evidence>
<keyword evidence="3" id="KW-0464">Manganese</keyword>
<dbReference type="Pfam" id="PF00149">
    <property type="entry name" value="Metallophos"/>
    <property type="match status" value="1"/>
</dbReference>
<dbReference type="PANTHER" id="PTHR45619">
    <property type="entry name" value="SERINE/THREONINE-PROTEIN PHOSPHATASE PP2A-RELATED"/>
    <property type="match status" value="1"/>
</dbReference>
<name>L2GW07_VAVCU</name>
<keyword evidence="8" id="KW-1185">Reference proteome</keyword>
<dbReference type="Gene3D" id="3.60.21.10">
    <property type="match status" value="1"/>
</dbReference>
<dbReference type="Proteomes" id="UP000011081">
    <property type="component" value="Unassembled WGS sequence"/>
</dbReference>
<evidence type="ECO:0000256" key="3">
    <source>
        <dbReference type="ARBA" id="ARBA00023211"/>
    </source>
</evidence>
<evidence type="ECO:0000313" key="7">
    <source>
        <dbReference type="EMBL" id="ELA47814.1"/>
    </source>
</evidence>